<dbReference type="InterPro" id="IPR052387">
    <property type="entry name" value="Fibrocystin"/>
</dbReference>
<dbReference type="PROSITE" id="PS51484">
    <property type="entry name" value="G8"/>
    <property type="match status" value="1"/>
</dbReference>
<keyword evidence="2" id="KW-0472">Membrane</keyword>
<dbReference type="Pfam" id="PF10162">
    <property type="entry name" value="G8"/>
    <property type="match status" value="1"/>
</dbReference>
<feature type="domain" description="G8" evidence="5">
    <location>
        <begin position="26"/>
        <end position="147"/>
    </location>
</feature>
<dbReference type="Proteomes" id="UP000050465">
    <property type="component" value="Unassembled WGS sequence"/>
</dbReference>
<comment type="subcellular location">
    <subcellularLocation>
        <location evidence="1">Cell membrane</location>
    </subcellularLocation>
</comment>
<dbReference type="InterPro" id="IPR019316">
    <property type="entry name" value="G8_domain"/>
</dbReference>
<evidence type="ECO:0000313" key="6">
    <source>
        <dbReference type="EMBL" id="KPQ34766.1"/>
    </source>
</evidence>
<reference evidence="6 7" key="1">
    <citation type="submission" date="2015-09" db="EMBL/GenBank/DDBJ databases">
        <title>Identification and resolution of microdiversity through metagenomic sequencing of parallel consortia.</title>
        <authorList>
            <person name="Nelson W.C."/>
            <person name="Romine M.F."/>
            <person name="Lindemann S.R."/>
        </authorList>
    </citation>
    <scope>NUCLEOTIDE SEQUENCE [LARGE SCALE GENOMIC DNA]</scope>
    <source>
        <strain evidence="6">Ana</strain>
    </source>
</reference>
<evidence type="ECO:0000259" key="5">
    <source>
        <dbReference type="PROSITE" id="PS51484"/>
    </source>
</evidence>
<evidence type="ECO:0000313" key="7">
    <source>
        <dbReference type="Proteomes" id="UP000050465"/>
    </source>
</evidence>
<dbReference type="EMBL" id="LJZR01000017">
    <property type="protein sequence ID" value="KPQ34766.1"/>
    <property type="molecule type" value="Genomic_DNA"/>
</dbReference>
<dbReference type="Pfam" id="PF24606">
    <property type="entry name" value="CEMIP_beta-hel"/>
    <property type="match status" value="1"/>
</dbReference>
<organism evidence="6 7">
    <name type="scientific">Phormidesmis priestleyi Ana</name>
    <dbReference type="NCBI Taxonomy" id="1666911"/>
    <lineage>
        <taxon>Bacteria</taxon>
        <taxon>Bacillati</taxon>
        <taxon>Cyanobacteriota</taxon>
        <taxon>Cyanophyceae</taxon>
        <taxon>Leptolyngbyales</taxon>
        <taxon>Leptolyngbyaceae</taxon>
        <taxon>Phormidesmis</taxon>
    </lineage>
</organism>
<name>A0A0P7ZJD8_9CYAN</name>
<dbReference type="GO" id="GO:0005886">
    <property type="term" value="C:plasma membrane"/>
    <property type="evidence" value="ECO:0007669"/>
    <property type="project" value="UniProtKB-SubCell"/>
</dbReference>
<gene>
    <name evidence="6" type="ORF">HLUCCA11_13650</name>
</gene>
<dbReference type="PANTHER" id="PTHR46769">
    <property type="entry name" value="POLYCYSTIC KIDNEY AND HEPATIC DISEASE 1 (AUTOSOMAL RECESSIVE)-LIKE 1"/>
    <property type="match status" value="1"/>
</dbReference>
<comment type="caution">
    <text evidence="6">The sequence shown here is derived from an EMBL/GenBank/DDBJ whole genome shotgun (WGS) entry which is preliminary data.</text>
</comment>
<dbReference type="SMART" id="SM01225">
    <property type="entry name" value="G8"/>
    <property type="match status" value="1"/>
</dbReference>
<proteinExistence type="predicted"/>
<dbReference type="InterPro" id="IPR055401">
    <property type="entry name" value="CEMIP_beta-hel_dom"/>
</dbReference>
<keyword evidence="3" id="KW-0732">Signal</keyword>
<keyword evidence="4" id="KW-0325">Glycoprotein</keyword>
<dbReference type="InterPro" id="IPR011050">
    <property type="entry name" value="Pectin_lyase_fold/virulence"/>
</dbReference>
<evidence type="ECO:0000256" key="4">
    <source>
        <dbReference type="ARBA" id="ARBA00023180"/>
    </source>
</evidence>
<keyword evidence="2" id="KW-1003">Cell membrane</keyword>
<dbReference type="SUPFAM" id="SSF51126">
    <property type="entry name" value="Pectin lyase-like"/>
    <property type="match status" value="1"/>
</dbReference>
<dbReference type="AlphaFoldDB" id="A0A0P7ZJD8"/>
<evidence type="ECO:0000256" key="3">
    <source>
        <dbReference type="ARBA" id="ARBA00022729"/>
    </source>
</evidence>
<dbReference type="STRING" id="1666911.HLUCCA11_13650"/>
<evidence type="ECO:0000256" key="1">
    <source>
        <dbReference type="ARBA" id="ARBA00004236"/>
    </source>
</evidence>
<accession>A0A0P7ZJD8</accession>
<sequence length="893" mass="96243">MKESNEINLGQPTHVARQSGSWFDASTWQEGRVPDNNANVAIASGVSVTYDGKSDVRISSIDVDGQLKFATATDTKLVVETLVIGASGRLEIGTQANPVTANAEILIADNGPLNLSGDPKQLGRGLVSDGAVEIHGIAKTSHLKVAVDPQAGDRTLTLQTQPVNWQVGDRLVLTGTRFTAGANGQSWDSLTQDEEVVIQAIDGNRITLDRALIYSHDTPRADLKAYVANQSRNIAIASENGDRTPTAQRGHTLFGGSNQVDIRYAEFRDLGRTDKTKSTDNFATTSGRFPTRVRDAQGNLVVGDRNNIAGRYAAHIHHRGTDSSPAILVGNVVEGSPGWGFVVHDSSAILEENVTYDIAGGAFVTETGNETGIFRNNIAIKTGSALDDYNEKQGTGVHDFARSGIGFWFAGRLVENEGNVAAGSRGAGMFYFHRGVDLIPVQVSDLPVPSLASNRLTSSTVEVGQPPIQNFKNNEVFASGSGVEVIKDFPEQHHDLRTVMDGLRAWEVEKGAEMQYTSHYTLKDFDLISAKATRPWQNKGMVLQRNTQDMVFTNMRAEGFDKGIYVQEISNEGPKALDDRGLIWVDLELANNNANFEGFDLPPEKWLTRANLTPDRLEFQLSSESDFEISATDVEDYVDIRGVKRDSLGAIAVPFGDERLSLSYDDVLSLADKGYYRLPDGSRGAVIESYFSDRITGETKKYSFVVTFKDSFWTDNSPYLGELDPNSISGPTSVTVPQSRYRPLNRLMAPITAESDSELDSAIAAPFQESSQSASPSDMAMLTDFSSADDSLINSQGLLLPVTARGSAVDEGLVTVNAQLAGPDSALQTDMFLPIELELAGPDPSPQTLGLAPMATPSNMLAGTPLEVADSQNLLTISNLAAADFSATASAVS</sequence>
<dbReference type="PANTHER" id="PTHR46769:SF2">
    <property type="entry name" value="FIBROCYSTIN-L ISOFORM 2 PRECURSOR-RELATED"/>
    <property type="match status" value="1"/>
</dbReference>
<evidence type="ECO:0000256" key="2">
    <source>
        <dbReference type="ARBA" id="ARBA00022475"/>
    </source>
</evidence>
<protein>
    <submittedName>
        <fullName evidence="6">G8 domain</fullName>
    </submittedName>
</protein>